<keyword evidence="13" id="KW-0408">Iron</keyword>
<comment type="pathway">
    <text evidence="1">Nitrogen metabolism; urea degradation; CO(2) and NH(3) from urea (urease route): step 1/1.</text>
</comment>
<dbReference type="Pfam" id="PF00305">
    <property type="entry name" value="Lipoxygenase"/>
    <property type="match status" value="1"/>
</dbReference>
<dbReference type="PROSITE" id="PS51368">
    <property type="entry name" value="UREASE_3"/>
    <property type="match status" value="1"/>
</dbReference>
<dbReference type="PROSITE" id="PS00711">
    <property type="entry name" value="LIPOXYGENASE_1"/>
    <property type="match status" value="1"/>
</dbReference>
<evidence type="ECO:0000256" key="8">
    <source>
        <dbReference type="PIRSR" id="PIRSR611612-50"/>
    </source>
</evidence>
<dbReference type="Gene3D" id="2.10.150.10">
    <property type="entry name" value="Urease, beta subunit"/>
    <property type="match status" value="1"/>
</dbReference>
<dbReference type="PRINTS" id="PR00087">
    <property type="entry name" value="LIPOXYGENASE"/>
</dbReference>
<dbReference type="NCBIfam" id="NF009671">
    <property type="entry name" value="PRK13192.1"/>
    <property type="match status" value="1"/>
</dbReference>
<dbReference type="PROSITE" id="PS01120">
    <property type="entry name" value="UREASE_1"/>
    <property type="match status" value="1"/>
</dbReference>
<dbReference type="InterPro" id="IPR002019">
    <property type="entry name" value="Urease_beta-like"/>
</dbReference>
<comment type="caution">
    <text evidence="11">Lacks conserved residue(s) required for the propagation of feature annotation.</text>
</comment>
<dbReference type="Gene3D" id="1.20.245.10">
    <property type="entry name" value="Lipoxygenase-1, Domain 5"/>
    <property type="match status" value="1"/>
</dbReference>
<dbReference type="Pfam" id="PF00699">
    <property type="entry name" value="Urease_beta"/>
    <property type="match status" value="1"/>
</dbReference>
<dbReference type="PROSITE" id="PS00081">
    <property type="entry name" value="LIPOXYGENASE_2"/>
    <property type="match status" value="1"/>
</dbReference>
<dbReference type="PRINTS" id="PR00468">
    <property type="entry name" value="PLTLPOXGNASE"/>
</dbReference>
<dbReference type="CDD" id="cd00375">
    <property type="entry name" value="Urease_alpha"/>
    <property type="match status" value="1"/>
</dbReference>
<evidence type="ECO:0000313" key="19">
    <source>
        <dbReference type="Proteomes" id="UP000807159"/>
    </source>
</evidence>
<dbReference type="InterPro" id="IPR013819">
    <property type="entry name" value="LipOase_C"/>
</dbReference>
<dbReference type="InterPro" id="IPR027433">
    <property type="entry name" value="Lipoxygenase_dom_3"/>
</dbReference>
<proteinExistence type="inferred from homology"/>
<dbReference type="EC" id="1.13.11.-" evidence="14"/>
<dbReference type="PROSITE" id="PS50095">
    <property type="entry name" value="PLAT"/>
    <property type="match status" value="1"/>
</dbReference>
<dbReference type="SMART" id="SM00308">
    <property type="entry name" value="LH2"/>
    <property type="match status" value="1"/>
</dbReference>
<dbReference type="GO" id="GO:0043419">
    <property type="term" value="P:urea catabolic process"/>
    <property type="evidence" value="ECO:0007669"/>
    <property type="project" value="InterPro"/>
</dbReference>
<dbReference type="CDD" id="cd00407">
    <property type="entry name" value="Urease_beta"/>
    <property type="match status" value="1"/>
</dbReference>
<keyword evidence="14" id="KW-0275">Fatty acid biosynthesis</keyword>
<keyword evidence="14" id="KW-0276">Fatty acid metabolism</keyword>
<dbReference type="CDD" id="cd00390">
    <property type="entry name" value="Urease_gamma"/>
    <property type="match status" value="1"/>
</dbReference>
<feature type="binding site" evidence="9">
    <location>
        <position position="629"/>
    </location>
    <ligand>
        <name>Ni(2+)</name>
        <dbReference type="ChEBI" id="CHEBI:49786"/>
        <label>1</label>
    </ligand>
</feature>
<feature type="binding site" evidence="9">
    <location>
        <position position="515"/>
    </location>
    <ligand>
        <name>Ni(2+)</name>
        <dbReference type="ChEBI" id="CHEBI:49786"/>
        <label>2</label>
    </ligand>
</feature>
<sequence length="1729" mass="190532">MKLTPREVDKLGLHNAGFLAQKRLARGRKLNYTEAVALIASQILEFVRDGDKSVAELMDIGKQILGRRQVLPAVPHLLDTVQVEGTFPDGTKLITVHNAIASENGNLELALQGSFLPVPSLDKFPAIEDNEIPGAIIFGDGNVIINSGRKAVTLKVINTGDRPIQVGSHYHFIETNRSLLFDRRKAHGMRLNIPAGTAIRFEPGESKSVVLVSVGGKQVIKGGNGIVDGPVDHENWTNIMGNIRRREFGNREEENASEGVIGEGSAFNNTISREAYANMYGPTAGDKIRLGDTNLYAEIERDFAFYGDECVFGGGKVIRDGMGQSCGHQPADSLDTVITNAVVIDYSGIYKADIGIKDYLIHAIGKSGNPDVMNVPSDMTIGVNTEVIAGEGMIVTAGGIDCHVHFICPQLAFEAISSGITTLVGGGTGPADGTRATTCTPAPSHMKLMLQSTDDLPLNFGFTGKGNAAKPEELHKIIRAGAMGLKLHEDWGTTPAAIDNCLTVADEYDIQANIHTDTLNESGFVEDTIAAFKGRTIHTYHSEGAGGGHAPDIIKVCGVKNVLPSSTNPTRPYTSNTIDEHLDMLMVCHHLDKNIPEDVAFAESRIRAETIAAEDILHDMGAISIISSDSQAMGRIGEVISRTWQTAHKMKSQRGLIGPGGSDNDNFRIRRYIAKYTINPAIANGLAKFVGSVEVGKLADLVLWKPSFFGAKPEMVIKGGAIAWANMGDANASIPTPEPVISRPMFGAFGKAGSTHSIAFVSKEAADNGIKAEYELDKRVEAVGGVRKLTKLDMKLNDALPDITVDPETYTVTADGEDDHLFFLLQIWANCSLPFALIAKPNSVPVGLPVDIEDSGQMFQIFFMEKIKESPGYLIGTCFHAPLTEIVQLNLSNIIKTRKTQSTQFSQAANSSLTVLGRETPLILPAASFLPCQAVNFLFITMYAMKRVYSPFKSELTFRLSPATSRAWKDGFSWKTRVPSGSKVSCTPGSIRAVISSDDKALEPSSKEASNKEVDEIVLSSSSDKLGKGGIDVRAVITIRKKIKEKINEKIEDQWEYFVNGIGKGILIQLVSEEIDPETNSGKSVQASVRGWIPKPSNNEHIIEYAADFTVPFDFGNPGAVLVTNLHGKEFYLMEIVVHGFDAGPIFFPANTWIHSSKDNPDSRIIFRNQAHLPSRTPPGIKDLRREDLLSLRGNGKGERKPHDRIYDYALYNDLGNPDKDDELARPVLGGEKWPYPRRCRTGRPPTKKDPKCETRIEKPHPVYVPRDETFEEIKRNTFSTGRLKALLHNLIPAIAATLSSSDIPFTCFSDIDKLYNDGFILKTEELSEIVQNPFLGNFMKRVLSVSERLLIYDIPAVIKRDRFAWLRDSEFARQTLAGVNPVNIEILKEFPILSKLDPAVYGPPESAITEELIEHELHGMSVEKAIEEKRLFILDYHDMLLPFIEKMNSLPGRKAYASRTVFFYDQAGILRPIVIELSLPPSPSSPCNKHVYIHGPDATTHWIWKLAKAHVCSNDAGVHQLVNHWLRTHACMETYLIATHRQLSAMHPIYKLLHPHTRYTLEINALARQSLINGGGIIEACFSPGKYAMEVSSAAYKNMWRFDMEALPADLVRRGMAVEDPSMPCGVRLVIEDYPYASDGLLIWSAIKEYVESYVDHFYSDPNSVTSDIELQAWWNEIKNKGHFDKRSEPWWPKLDTKEDVSGILTTMIWTASGQHAAINFGQYPFGG</sequence>
<organism evidence="18 19">
    <name type="scientific">Populus deltoides</name>
    <name type="common">Eastern poplar</name>
    <name type="synonym">Eastern cottonwood</name>
    <dbReference type="NCBI Taxonomy" id="3696"/>
    <lineage>
        <taxon>Eukaryota</taxon>
        <taxon>Viridiplantae</taxon>
        <taxon>Streptophyta</taxon>
        <taxon>Embryophyta</taxon>
        <taxon>Tracheophyta</taxon>
        <taxon>Spermatophyta</taxon>
        <taxon>Magnoliopsida</taxon>
        <taxon>eudicotyledons</taxon>
        <taxon>Gunneridae</taxon>
        <taxon>Pentapetalae</taxon>
        <taxon>rosids</taxon>
        <taxon>fabids</taxon>
        <taxon>Malpighiales</taxon>
        <taxon>Salicaceae</taxon>
        <taxon>Saliceae</taxon>
        <taxon>Populus</taxon>
    </lineage>
</organism>
<dbReference type="InterPro" id="IPR032466">
    <property type="entry name" value="Metal_Hydrolase"/>
</dbReference>
<evidence type="ECO:0000259" key="17">
    <source>
        <dbReference type="PROSITE" id="PS51393"/>
    </source>
</evidence>
<dbReference type="InterPro" id="IPR001024">
    <property type="entry name" value="PLAT/LH2_dom"/>
</dbReference>
<dbReference type="Pfam" id="PF00449">
    <property type="entry name" value="Urease_alpha"/>
    <property type="match status" value="1"/>
</dbReference>
<feature type="domain" description="Urease" evidence="16">
    <location>
        <begin position="398"/>
        <end position="836"/>
    </location>
</feature>
<dbReference type="InterPro" id="IPR011059">
    <property type="entry name" value="Metal-dep_hydrolase_composite"/>
</dbReference>
<dbReference type="InterPro" id="IPR011612">
    <property type="entry name" value="Urease_alpha_N_dom"/>
</dbReference>
<comment type="PTM">
    <text evidence="8">Carbamylation allows a single lysine to coordinate two nickel ions.</text>
</comment>
<reference evidence="18" key="1">
    <citation type="journal article" date="2021" name="J. Hered.">
        <title>Genome Assembly of Salicaceae Populus deltoides (Eastern Cottonwood) I-69 Based on Nanopore Sequencing and Hi-C Technologies.</title>
        <authorList>
            <person name="Bai S."/>
            <person name="Wu H."/>
            <person name="Zhang J."/>
            <person name="Pan Z."/>
            <person name="Zhao W."/>
            <person name="Li Z."/>
            <person name="Tong C."/>
        </authorList>
    </citation>
    <scope>NUCLEOTIDE SEQUENCE</scope>
    <source>
        <tissue evidence="18">Leaf</tissue>
    </source>
</reference>
<dbReference type="SUPFAM" id="SSF51338">
    <property type="entry name" value="Composite domain of metallo-dependent hydrolases"/>
    <property type="match status" value="1"/>
</dbReference>
<dbReference type="NCBIfam" id="TIGR00192">
    <property type="entry name" value="urease_beta"/>
    <property type="match status" value="1"/>
</dbReference>
<dbReference type="Gene3D" id="4.10.372.10">
    <property type="entry name" value="Lipoxygenase-1, Domain 3"/>
    <property type="match status" value="1"/>
</dbReference>
<dbReference type="Pfam" id="PF00547">
    <property type="entry name" value="Urease_gamma"/>
    <property type="match status" value="1"/>
</dbReference>
<dbReference type="SUPFAM" id="SSF51556">
    <property type="entry name" value="Metallo-dependent hydrolases"/>
    <property type="match status" value="1"/>
</dbReference>
<dbReference type="PANTHER" id="PTHR43440">
    <property type="entry name" value="UREASE"/>
    <property type="match status" value="1"/>
</dbReference>
<dbReference type="InterPro" id="IPR029754">
    <property type="entry name" value="Urease_Ni-bd"/>
</dbReference>
<dbReference type="GO" id="GO:0016151">
    <property type="term" value="F:nickel cation binding"/>
    <property type="evidence" value="ECO:0007669"/>
    <property type="project" value="InterPro"/>
</dbReference>
<dbReference type="InterPro" id="IPR017950">
    <property type="entry name" value="Urease_AS"/>
</dbReference>
<dbReference type="Pfam" id="PF01477">
    <property type="entry name" value="PLAT"/>
    <property type="match status" value="1"/>
</dbReference>
<dbReference type="NCBIfam" id="NF009686">
    <property type="entry name" value="PRK13207.1"/>
    <property type="match status" value="1"/>
</dbReference>
<accession>A0A8T2Y504</accession>
<evidence type="ECO:0000256" key="5">
    <source>
        <dbReference type="ARBA" id="ARBA00022964"/>
    </source>
</evidence>
<feature type="binding site" evidence="9">
    <location>
        <position position="541"/>
    </location>
    <ligand>
        <name>Ni(2+)</name>
        <dbReference type="ChEBI" id="CHEBI:49786"/>
        <label>2</label>
    </ligand>
</feature>
<dbReference type="NCBIfam" id="TIGR00193">
    <property type="entry name" value="urease_gam"/>
    <property type="match status" value="1"/>
</dbReference>
<dbReference type="HAMAP" id="MF_01953">
    <property type="entry name" value="Urease_alpha"/>
    <property type="match status" value="1"/>
</dbReference>
<name>A0A8T2Y504_POPDE</name>
<comment type="function">
    <text evidence="14">Plant lipoxygenase may be involved in a number of diverse aspects of plant physiology including growth and development, pest resistance, and senescence or responses to wounding.</text>
</comment>
<dbReference type="Gene3D" id="3.20.20.140">
    <property type="entry name" value="Metal-dependent hydrolases"/>
    <property type="match status" value="1"/>
</dbReference>
<dbReference type="InterPro" id="IPR005848">
    <property type="entry name" value="Urease_asu"/>
</dbReference>
<evidence type="ECO:0000256" key="6">
    <source>
        <dbReference type="ARBA" id="ARBA00046803"/>
    </source>
</evidence>
<feature type="binding site" description="via carbamate group" evidence="9">
    <location>
        <position position="486"/>
    </location>
    <ligand>
        <name>Ni(2+)</name>
        <dbReference type="ChEBI" id="CHEBI:49786"/>
        <label>1</label>
    </ligand>
</feature>
<dbReference type="Gene3D" id="2.60.60.20">
    <property type="entry name" value="PLAT/LH2 domain"/>
    <property type="match status" value="1"/>
</dbReference>
<comment type="pathway">
    <text evidence="14">Lipid metabolism; oxylipin biosynthesis.</text>
</comment>
<feature type="active site" description="Proton donor" evidence="10 12">
    <location>
        <position position="589"/>
    </location>
</feature>
<comment type="similarity">
    <text evidence="13">Belongs to the lipoxygenase family.</text>
</comment>
<comment type="cofactor">
    <cofactor evidence="9">
        <name>Ni cation</name>
        <dbReference type="ChEBI" id="CHEBI:25516"/>
    </cofactor>
    <text evidence="9">Binds 2 nickel ions per subunit.</text>
</comment>
<dbReference type="GO" id="GO:0009039">
    <property type="term" value="F:urease activity"/>
    <property type="evidence" value="ECO:0007669"/>
    <property type="project" value="UniProtKB-EC"/>
</dbReference>
<feature type="domain" description="Lipoxygenase" evidence="17">
    <location>
        <begin position="1171"/>
        <end position="1729"/>
    </location>
</feature>
<keyword evidence="13" id="KW-0560">Oxidoreductase</keyword>
<dbReference type="Proteomes" id="UP000807159">
    <property type="component" value="Chromosome 8"/>
</dbReference>
<comment type="cofactor">
    <cofactor evidence="13">
        <name>Fe cation</name>
        <dbReference type="ChEBI" id="CHEBI:24875"/>
    </cofactor>
</comment>
<keyword evidence="5 13" id="KW-0223">Dioxygenase</keyword>
<keyword evidence="2 9" id="KW-0533">Nickel</keyword>
<evidence type="ECO:0000256" key="2">
    <source>
        <dbReference type="ARBA" id="ARBA00022596"/>
    </source>
</evidence>
<evidence type="ECO:0000256" key="9">
    <source>
        <dbReference type="PIRSR" id="PIRSR611612-51"/>
    </source>
</evidence>
<dbReference type="FunFam" id="4.10.375.10:FF:000001">
    <property type="entry name" value="Lipoxygenase"/>
    <property type="match status" value="1"/>
</dbReference>
<feature type="non-terminal residue" evidence="18">
    <location>
        <position position="1"/>
    </location>
</feature>
<comment type="caution">
    <text evidence="18">The sequence shown here is derived from an EMBL/GenBank/DDBJ whole genome shotgun (WGS) entry which is preliminary data.</text>
</comment>
<keyword evidence="14" id="KW-0444">Lipid biosynthesis</keyword>
<evidence type="ECO:0000313" key="18">
    <source>
        <dbReference type="EMBL" id="KAH8500102.1"/>
    </source>
</evidence>
<dbReference type="InterPro" id="IPR036226">
    <property type="entry name" value="LipOase_C_sf"/>
</dbReference>
<dbReference type="GO" id="GO:0035550">
    <property type="term" value="C:urease complex"/>
    <property type="evidence" value="ECO:0007669"/>
    <property type="project" value="InterPro"/>
</dbReference>
<dbReference type="FunFam" id="3.30.280.10:FF:000001">
    <property type="entry name" value="Urease subunit alpha"/>
    <property type="match status" value="1"/>
</dbReference>
<evidence type="ECO:0000256" key="11">
    <source>
        <dbReference type="PROSITE-ProRule" id="PRU00152"/>
    </source>
</evidence>
<dbReference type="SUPFAM" id="SSF51278">
    <property type="entry name" value="Urease, beta-subunit"/>
    <property type="match status" value="1"/>
</dbReference>
<dbReference type="HAMAP" id="MF_01954">
    <property type="entry name" value="Urease_beta"/>
    <property type="match status" value="1"/>
</dbReference>
<dbReference type="InterPro" id="IPR036392">
    <property type="entry name" value="PLAT/LH2_dom_sf"/>
</dbReference>
<keyword evidence="3 9" id="KW-0479">Metal-binding</keyword>
<dbReference type="NCBIfam" id="TIGR01792">
    <property type="entry name" value="urease_alph"/>
    <property type="match status" value="1"/>
</dbReference>
<evidence type="ECO:0000256" key="14">
    <source>
        <dbReference type="RuleBase" id="RU003975"/>
    </source>
</evidence>
<dbReference type="GO" id="GO:0006633">
    <property type="term" value="P:fatty acid biosynthetic process"/>
    <property type="evidence" value="ECO:0007669"/>
    <property type="project" value="UniProtKB-KW"/>
</dbReference>
<feature type="binding site" evidence="9">
    <location>
        <position position="403"/>
    </location>
    <ligand>
        <name>Ni(2+)</name>
        <dbReference type="ChEBI" id="CHEBI:49786"/>
        <label>1</label>
    </ligand>
</feature>
<keyword evidence="4 12" id="KW-0378">Hydrolase</keyword>
<evidence type="ECO:0000256" key="4">
    <source>
        <dbReference type="ARBA" id="ARBA00022801"/>
    </source>
</evidence>
<dbReference type="Gene3D" id="3.30.280.10">
    <property type="entry name" value="Urease, gamma-like subunit"/>
    <property type="match status" value="1"/>
</dbReference>
<dbReference type="GO" id="GO:0016702">
    <property type="term" value="F:oxidoreductase activity, acting on single donors with incorporation of molecular oxygen, incorporation of two atoms of oxygen"/>
    <property type="evidence" value="ECO:0007669"/>
    <property type="project" value="InterPro"/>
</dbReference>
<keyword evidence="14" id="KW-0925">Oxylipin biosynthesis</keyword>
<feature type="binding site" evidence="12">
    <location>
        <position position="488"/>
    </location>
    <ligand>
        <name>substrate</name>
    </ligand>
</feature>
<dbReference type="Gene3D" id="2.30.40.10">
    <property type="entry name" value="Urease, subunit C, domain 1"/>
    <property type="match status" value="1"/>
</dbReference>
<dbReference type="SUPFAM" id="SSF48484">
    <property type="entry name" value="Lipoxigenase"/>
    <property type="match status" value="1"/>
</dbReference>
<dbReference type="InterPro" id="IPR002026">
    <property type="entry name" value="Urease_gamma/gamma-beta_su"/>
</dbReference>
<feature type="domain" description="PLAT" evidence="15">
    <location>
        <begin position="1043"/>
        <end position="1168"/>
    </location>
</feature>
<dbReference type="Gene3D" id="3.10.450.60">
    <property type="match status" value="1"/>
</dbReference>
<dbReference type="NCBIfam" id="NF009682">
    <property type="entry name" value="PRK13203.1"/>
    <property type="match status" value="1"/>
</dbReference>
<evidence type="ECO:0000256" key="7">
    <source>
        <dbReference type="ARBA" id="ARBA00051420"/>
    </source>
</evidence>
<dbReference type="EMBL" id="JACEGQ020000008">
    <property type="protein sequence ID" value="KAH8500102.1"/>
    <property type="molecule type" value="Genomic_DNA"/>
</dbReference>
<keyword evidence="19" id="KW-1185">Reference proteome</keyword>
<dbReference type="SUPFAM" id="SSF54111">
    <property type="entry name" value="Urease, gamma-subunit"/>
    <property type="match status" value="1"/>
</dbReference>
<evidence type="ECO:0000256" key="3">
    <source>
        <dbReference type="ARBA" id="ARBA00022723"/>
    </source>
</evidence>
<dbReference type="InterPro" id="IPR036463">
    <property type="entry name" value="Urease_gamma_sf"/>
</dbReference>
<dbReference type="InterPro" id="IPR001246">
    <property type="entry name" value="LipOase_plant"/>
</dbReference>
<dbReference type="InterPro" id="IPR017951">
    <property type="entry name" value="Urease_asu_c"/>
</dbReference>
<dbReference type="Pfam" id="PF18473">
    <property type="entry name" value="Urease_linker"/>
    <property type="match status" value="1"/>
</dbReference>
<dbReference type="PROSITE" id="PS00145">
    <property type="entry name" value="UREASE_2"/>
    <property type="match status" value="1"/>
</dbReference>
<dbReference type="InterPro" id="IPR050112">
    <property type="entry name" value="Urease_alpha_subunit"/>
</dbReference>
<dbReference type="FunFam" id="2.10.150.10:FF:000002">
    <property type="entry name" value="Urease"/>
    <property type="match status" value="1"/>
</dbReference>
<dbReference type="SUPFAM" id="SSF49723">
    <property type="entry name" value="Lipase/lipooxygenase domain (PLAT/LH2 domain)"/>
    <property type="match status" value="1"/>
</dbReference>
<dbReference type="InterPro" id="IPR020834">
    <property type="entry name" value="LipOase_CS"/>
</dbReference>
<dbReference type="InterPro" id="IPR036461">
    <property type="entry name" value="Urease_betasu_sf"/>
</dbReference>
<dbReference type="InterPro" id="IPR040881">
    <property type="entry name" value="Urease_linker"/>
</dbReference>
<evidence type="ECO:0000256" key="10">
    <source>
        <dbReference type="PIRSR" id="PIRSR611612-52"/>
    </source>
</evidence>
<evidence type="ECO:0000256" key="12">
    <source>
        <dbReference type="PROSITE-ProRule" id="PRU00700"/>
    </source>
</evidence>
<dbReference type="Pfam" id="PF01979">
    <property type="entry name" value="Amidohydro_1"/>
    <property type="match status" value="1"/>
</dbReference>
<evidence type="ECO:0000256" key="13">
    <source>
        <dbReference type="RuleBase" id="RU003974"/>
    </source>
</evidence>
<keyword evidence="14" id="KW-0443">Lipid metabolism</keyword>
<dbReference type="Gene3D" id="4.10.375.10">
    <property type="entry name" value="Lipoxygenase-1, Domain 2"/>
    <property type="match status" value="1"/>
</dbReference>
<evidence type="ECO:0000256" key="1">
    <source>
        <dbReference type="ARBA" id="ARBA00004897"/>
    </source>
</evidence>
<evidence type="ECO:0000259" key="15">
    <source>
        <dbReference type="PROSITE" id="PS50095"/>
    </source>
</evidence>
<feature type="binding site" evidence="9">
    <location>
        <position position="405"/>
    </location>
    <ligand>
        <name>Ni(2+)</name>
        <dbReference type="ChEBI" id="CHEBI:49786"/>
        <label>1</label>
    </ligand>
</feature>
<dbReference type="InterPro" id="IPR020833">
    <property type="entry name" value="LipOase_Fe_BS"/>
</dbReference>
<feature type="binding site" description="via carbamate group" evidence="9">
    <location>
        <position position="486"/>
    </location>
    <ligand>
        <name>Ni(2+)</name>
        <dbReference type="ChEBI" id="CHEBI:49786"/>
        <label>2</label>
    </ligand>
</feature>
<evidence type="ECO:0000259" key="16">
    <source>
        <dbReference type="PROSITE" id="PS51368"/>
    </source>
</evidence>
<gene>
    <name evidence="18" type="ORF">H0E87_015367</name>
</gene>
<protein>
    <recommendedName>
        <fullName evidence="14">Lipoxygenase</fullName>
        <ecNumber evidence="14">1.13.11.-</ecNumber>
    </recommendedName>
</protein>
<dbReference type="PROSITE" id="PS51393">
    <property type="entry name" value="LIPOXYGENASE_3"/>
    <property type="match status" value="1"/>
</dbReference>
<comment type="catalytic activity">
    <reaction evidence="7">
        <text>urea + 2 H2O + H(+) = hydrogencarbonate + 2 NH4(+)</text>
        <dbReference type="Rhea" id="RHEA:20557"/>
        <dbReference type="ChEBI" id="CHEBI:15377"/>
        <dbReference type="ChEBI" id="CHEBI:15378"/>
        <dbReference type="ChEBI" id="CHEBI:16199"/>
        <dbReference type="ChEBI" id="CHEBI:17544"/>
        <dbReference type="ChEBI" id="CHEBI:28938"/>
        <dbReference type="EC" id="3.5.1.5"/>
    </reaction>
    <physiologicalReaction direction="left-to-right" evidence="7">
        <dbReference type="Rhea" id="RHEA:20558"/>
    </physiologicalReaction>
</comment>
<dbReference type="GO" id="GO:0031408">
    <property type="term" value="P:oxylipin biosynthetic process"/>
    <property type="evidence" value="ECO:0007669"/>
    <property type="project" value="UniProtKB-UniRule"/>
</dbReference>
<comment type="subunit">
    <text evidence="6">Homohexamer. Other oligomeric forms may exist depending on pH and presence of salts.</text>
</comment>
<dbReference type="InterPro" id="IPR006680">
    <property type="entry name" value="Amidohydro-rel"/>
</dbReference>
<feature type="modified residue" description="N6-carboxylysine" evidence="8">
    <location>
        <position position="486"/>
    </location>
</feature>
<dbReference type="PANTHER" id="PTHR43440:SF1">
    <property type="entry name" value="UREASE"/>
    <property type="match status" value="1"/>
</dbReference>